<gene>
    <name evidence="2" type="ORF">QVD17_17338</name>
</gene>
<evidence type="ECO:0000256" key="1">
    <source>
        <dbReference type="SAM" id="SignalP"/>
    </source>
</evidence>
<feature type="chain" id="PRO_5042147968" description="Secreted protein" evidence="1">
    <location>
        <begin position="18"/>
        <end position="105"/>
    </location>
</feature>
<protein>
    <recommendedName>
        <fullName evidence="4">Secreted protein</fullName>
    </recommendedName>
</protein>
<evidence type="ECO:0000313" key="2">
    <source>
        <dbReference type="EMBL" id="KAK1428503.1"/>
    </source>
</evidence>
<reference evidence="2" key="1">
    <citation type="journal article" date="2023" name="bioRxiv">
        <title>Improved chromosome-level genome assembly for marigold (Tagetes erecta).</title>
        <authorList>
            <person name="Jiang F."/>
            <person name="Yuan L."/>
            <person name="Wang S."/>
            <person name="Wang H."/>
            <person name="Xu D."/>
            <person name="Wang A."/>
            <person name="Fan W."/>
        </authorList>
    </citation>
    <scope>NUCLEOTIDE SEQUENCE</scope>
    <source>
        <strain evidence="2">WSJ</strain>
        <tissue evidence="2">Leaf</tissue>
    </source>
</reference>
<name>A0AAD8KT13_TARER</name>
<dbReference type="AlphaFoldDB" id="A0AAD8KT13"/>
<dbReference type="Proteomes" id="UP001229421">
    <property type="component" value="Unassembled WGS sequence"/>
</dbReference>
<keyword evidence="1" id="KW-0732">Signal</keyword>
<accession>A0AAD8KT13</accession>
<keyword evidence="3" id="KW-1185">Reference proteome</keyword>
<evidence type="ECO:0000313" key="3">
    <source>
        <dbReference type="Proteomes" id="UP001229421"/>
    </source>
</evidence>
<proteinExistence type="predicted"/>
<evidence type="ECO:0008006" key="4">
    <source>
        <dbReference type="Google" id="ProtNLM"/>
    </source>
</evidence>
<comment type="caution">
    <text evidence="2">The sequence shown here is derived from an EMBL/GenBank/DDBJ whole genome shotgun (WGS) entry which is preliminary data.</text>
</comment>
<feature type="signal peptide" evidence="1">
    <location>
        <begin position="1"/>
        <end position="17"/>
    </location>
</feature>
<sequence length="105" mass="11420">MMLRSVVTVCLWMGVMVLETPNLASPAPLRPLKPSVDAFYHIRLSPELGCIVACVFDGLTMGEGSGGEEGEEEEEEEARGRDCLLIVELGEEGEVRARDGVTRRG</sequence>
<organism evidence="2 3">
    <name type="scientific">Tagetes erecta</name>
    <name type="common">African marigold</name>
    <dbReference type="NCBI Taxonomy" id="13708"/>
    <lineage>
        <taxon>Eukaryota</taxon>
        <taxon>Viridiplantae</taxon>
        <taxon>Streptophyta</taxon>
        <taxon>Embryophyta</taxon>
        <taxon>Tracheophyta</taxon>
        <taxon>Spermatophyta</taxon>
        <taxon>Magnoliopsida</taxon>
        <taxon>eudicotyledons</taxon>
        <taxon>Gunneridae</taxon>
        <taxon>Pentapetalae</taxon>
        <taxon>asterids</taxon>
        <taxon>campanulids</taxon>
        <taxon>Asterales</taxon>
        <taxon>Asteraceae</taxon>
        <taxon>Asteroideae</taxon>
        <taxon>Heliantheae alliance</taxon>
        <taxon>Tageteae</taxon>
        <taxon>Tagetes</taxon>
    </lineage>
</organism>
<dbReference type="EMBL" id="JAUHHV010000004">
    <property type="protein sequence ID" value="KAK1428503.1"/>
    <property type="molecule type" value="Genomic_DNA"/>
</dbReference>